<dbReference type="EMBL" id="JACEIP010000002">
    <property type="protein sequence ID" value="MBA4541688.1"/>
    <property type="molecule type" value="Genomic_DNA"/>
</dbReference>
<dbReference type="GO" id="GO:0019290">
    <property type="term" value="P:siderophore biosynthetic process"/>
    <property type="evidence" value="ECO:0007669"/>
    <property type="project" value="InterPro"/>
</dbReference>
<dbReference type="Proteomes" id="UP000530514">
    <property type="component" value="Unassembled WGS sequence"/>
</dbReference>
<evidence type="ECO:0000256" key="5">
    <source>
        <dbReference type="ARBA" id="ARBA00031122"/>
    </source>
</evidence>
<dbReference type="PANTHER" id="PTHR31438">
    <property type="entry name" value="LYSINE N-ACYLTRANSFERASE C17G9.06C-RELATED"/>
    <property type="match status" value="1"/>
</dbReference>
<protein>
    <recommendedName>
        <fullName evidence="3">Lysine N-acyltransferase MbtK</fullName>
    </recommendedName>
    <alternativeName>
        <fullName evidence="5">Mycobactin synthase protein K</fullName>
    </alternativeName>
</protein>
<comment type="caution">
    <text evidence="7">The sequence shown here is derived from an EMBL/GenBank/DDBJ whole genome shotgun (WGS) entry which is preliminary data.</text>
</comment>
<dbReference type="Gene3D" id="3.40.630.30">
    <property type="match status" value="1"/>
</dbReference>
<evidence type="ECO:0000256" key="1">
    <source>
        <dbReference type="ARBA" id="ARBA00003818"/>
    </source>
</evidence>
<keyword evidence="7" id="KW-0808">Transferase</keyword>
<comment type="pathway">
    <text evidence="2">Siderophore biosynthesis.</text>
</comment>
<organism evidence="7 8">
    <name type="scientific">Thermoactinomyces daqus</name>
    <dbReference type="NCBI Taxonomy" id="1329516"/>
    <lineage>
        <taxon>Bacteria</taxon>
        <taxon>Bacillati</taxon>
        <taxon>Bacillota</taxon>
        <taxon>Bacilli</taxon>
        <taxon>Bacillales</taxon>
        <taxon>Thermoactinomycetaceae</taxon>
        <taxon>Thermoactinomyces</taxon>
    </lineage>
</organism>
<dbReference type="GO" id="GO:0046677">
    <property type="term" value="P:response to antibiotic"/>
    <property type="evidence" value="ECO:0007669"/>
    <property type="project" value="UniProtKB-KW"/>
</dbReference>
<dbReference type="PANTHER" id="PTHR31438:SF1">
    <property type="entry name" value="LYSINE N-ACYLTRANSFERASE C17G9.06C-RELATED"/>
    <property type="match status" value="1"/>
</dbReference>
<dbReference type="OrthoDB" id="9795206at2"/>
<accession>A0A7W1X7V8</accession>
<dbReference type="SUPFAM" id="SSF55729">
    <property type="entry name" value="Acyl-CoA N-acyltransferases (Nat)"/>
    <property type="match status" value="1"/>
</dbReference>
<evidence type="ECO:0000256" key="3">
    <source>
        <dbReference type="ARBA" id="ARBA00020586"/>
    </source>
</evidence>
<evidence type="ECO:0000259" key="6">
    <source>
        <dbReference type="PROSITE" id="PS51186"/>
    </source>
</evidence>
<dbReference type="InterPro" id="IPR016181">
    <property type="entry name" value="Acyl_CoA_acyltransferase"/>
</dbReference>
<gene>
    <name evidence="7" type="ORF">H1164_02060</name>
</gene>
<dbReference type="Pfam" id="PF13523">
    <property type="entry name" value="Acetyltransf_8"/>
    <property type="match status" value="1"/>
</dbReference>
<evidence type="ECO:0000313" key="8">
    <source>
        <dbReference type="Proteomes" id="UP000530514"/>
    </source>
</evidence>
<dbReference type="RefSeq" id="WP_052154193.1">
    <property type="nucleotide sequence ID" value="NZ_JACEIP010000002.1"/>
</dbReference>
<evidence type="ECO:0000256" key="4">
    <source>
        <dbReference type="ARBA" id="ARBA00023251"/>
    </source>
</evidence>
<feature type="domain" description="N-acetyltransferase" evidence="6">
    <location>
        <begin position="18"/>
        <end position="181"/>
    </location>
</feature>
<proteinExistence type="predicted"/>
<evidence type="ECO:0000256" key="2">
    <source>
        <dbReference type="ARBA" id="ARBA00004924"/>
    </source>
</evidence>
<dbReference type="AlphaFoldDB" id="A0A7W1X7V8"/>
<keyword evidence="8" id="KW-1185">Reference proteome</keyword>
<name>A0A7W1X7V8_9BACL</name>
<reference evidence="7 8" key="1">
    <citation type="submission" date="2020-07" db="EMBL/GenBank/DDBJ databases">
        <authorList>
            <person name="Feng H."/>
        </authorList>
    </citation>
    <scope>NUCLEOTIDE SEQUENCE [LARGE SCALE GENOMIC DNA]</scope>
    <source>
        <strain evidence="8">s-11</strain>
    </source>
</reference>
<dbReference type="GO" id="GO:0016410">
    <property type="term" value="F:N-acyltransferase activity"/>
    <property type="evidence" value="ECO:0007669"/>
    <property type="project" value="TreeGrafter"/>
</dbReference>
<keyword evidence="4" id="KW-0046">Antibiotic resistance</keyword>
<sequence>MSLQPEFEQYDSSINKTISFRKVSFEHDLNMLFVWMHQPHVIPFWNLNIPFTKYKEHLHKSLRDPHQTLRIGYLDGVPMSYWETYWAKDDIVGKHYDVHPWDQGVHLLIGPPSFLGKGYALPLLRTIISRLFQCEKTEKVIAEPDFRNEKMIHIFQKCGFERQKEIDLPDKRALLMYCYRESFFRRWEDAARS</sequence>
<evidence type="ECO:0000313" key="7">
    <source>
        <dbReference type="EMBL" id="MBA4541688.1"/>
    </source>
</evidence>
<dbReference type="InterPro" id="IPR019432">
    <property type="entry name" value="Acyltransferase_MbtK/IucB-like"/>
</dbReference>
<dbReference type="SMART" id="SM01006">
    <property type="entry name" value="AlcB"/>
    <property type="match status" value="1"/>
</dbReference>
<dbReference type="PROSITE" id="PS51186">
    <property type="entry name" value="GNAT"/>
    <property type="match status" value="1"/>
</dbReference>
<dbReference type="InterPro" id="IPR000182">
    <property type="entry name" value="GNAT_dom"/>
</dbReference>
<comment type="function">
    <text evidence="1">Acyltransferase required for the direct transfer of medium- to long-chain fatty acyl moieties from a carrier protein (MbtL) on to the epsilon-amino group of lysine residue in the mycobactin core.</text>
</comment>